<dbReference type="PANTHER" id="PTHR24223">
    <property type="entry name" value="ATP-BINDING CASSETTE SUB-FAMILY C"/>
    <property type="match status" value="1"/>
</dbReference>
<feature type="domain" description="ABC transmembrane type-1" evidence="13">
    <location>
        <begin position="73"/>
        <end position="358"/>
    </location>
</feature>
<evidence type="ECO:0000313" key="15">
    <source>
        <dbReference type="Proteomes" id="UP000193411"/>
    </source>
</evidence>
<gene>
    <name evidence="14" type="ORF">BCR44DRAFT_52445</name>
</gene>
<evidence type="ECO:0000256" key="6">
    <source>
        <dbReference type="ARBA" id="ARBA00022741"/>
    </source>
</evidence>
<dbReference type="Proteomes" id="UP000193411">
    <property type="component" value="Unassembled WGS sequence"/>
</dbReference>
<evidence type="ECO:0000313" key="14">
    <source>
        <dbReference type="EMBL" id="ORZ36252.1"/>
    </source>
</evidence>
<evidence type="ECO:0000256" key="4">
    <source>
        <dbReference type="ARBA" id="ARBA00022692"/>
    </source>
</evidence>
<dbReference type="GO" id="GO:0016887">
    <property type="term" value="F:ATP hydrolysis activity"/>
    <property type="evidence" value="ECO:0007669"/>
    <property type="project" value="InterPro"/>
</dbReference>
<keyword evidence="9 11" id="KW-0472">Membrane</keyword>
<keyword evidence="15" id="KW-1185">Reference proteome</keyword>
<feature type="domain" description="ABC transporter" evidence="12">
    <location>
        <begin position="1070"/>
        <end position="1304"/>
    </location>
</feature>
<dbReference type="InterPro" id="IPR027417">
    <property type="entry name" value="P-loop_NTPase"/>
</dbReference>
<dbReference type="CDD" id="cd03244">
    <property type="entry name" value="ABCC_MRP_domain2"/>
    <property type="match status" value="1"/>
</dbReference>
<evidence type="ECO:0000259" key="13">
    <source>
        <dbReference type="PROSITE" id="PS50929"/>
    </source>
</evidence>
<dbReference type="SUPFAM" id="SSF52540">
    <property type="entry name" value="P-loop containing nucleoside triphosphate hydrolases"/>
    <property type="match status" value="2"/>
</dbReference>
<feature type="transmembrane region" description="Helical" evidence="11">
    <location>
        <begin position="889"/>
        <end position="907"/>
    </location>
</feature>
<keyword evidence="3" id="KW-0813">Transport</keyword>
<dbReference type="CDD" id="cd18580">
    <property type="entry name" value="ABC_6TM_ABCC_D2"/>
    <property type="match status" value="1"/>
</dbReference>
<dbReference type="PROSITE" id="PS50929">
    <property type="entry name" value="ABC_TM1F"/>
    <property type="match status" value="2"/>
</dbReference>
<evidence type="ECO:0000256" key="1">
    <source>
        <dbReference type="ARBA" id="ARBA00004141"/>
    </source>
</evidence>
<dbReference type="InterPro" id="IPR003439">
    <property type="entry name" value="ABC_transporter-like_ATP-bd"/>
</dbReference>
<evidence type="ECO:0000256" key="11">
    <source>
        <dbReference type="SAM" id="Phobius"/>
    </source>
</evidence>
<sequence length="1329" mass="147286">MSRLLFSWLNPLIARGESFDEPDLHPLDPSDVTWMLTRSLQAEWNKECANQKACGRRPRLWLVLMRVHAGPILVTGLMGIGEVIVKIAQALLLGTLVNFFSTMEKKPQSQVAKIIFPLNSDPQFRYGIMLAVTLACATAIHAFLRHHSRFILQRMGMRMRSAIAGLVYCKSLRLATHTVSSEVAISIVSTDVAPLDPLCLYSHNFWLVPVEIATYATILYHELGWPGLLAFAVVVVLLLQQWWCGKLYTKFRRATVQWRDSRVRLITDLVQGIIVVKVNSWQELFTNQVNQLRANELKELRRSAQVDAYLESSFFAFPLLISIITFGTCYLVGITVTASRFFVSMAVYGMLRLTVGDILPKAIKAATEMSVSFERISTFLQQPEMNCVHPRHDYTQVLKAPTLHLKDVLFHWPVNYCKANAKGAGGAAATNDRAIADVKGFELSISNLKIQAGSLVAVTGPVGSGKSSLLSAIMNEMPSLPLSGDSITQACALDTLIGYAPQNPVLMSGTVLDNILHGRQLDRYWLAQVTCMCELDADIEAWPQGLDTPVGERGSQLSGGQKARVGLARAVYARTPVLLLDDPLSAVDPRVAHRLFEAISALHGITRVLVTHHLSFARQCDAVITIEGGQASGPMSWNTLVHGQDGEPTDWNRYLRVWENKYLQSEQRSAGSGASSPRTPPRISSKEVTASPVFRGKGLSTASSGELSADAKATGGKVDKAKDSSSSGDIKWPVFRRFLLDPTTPFMIMVCLFLMVIGQVLSILSDWFLANWAKGSSEFQLTSKTDMSLVLGLTLSAIVVGLVRAQVVFDLLLHCSKVTSDLMLKRVVHAPMSWLIEQPTGRMINVFAKDQSDVDEKLPSMMFDMIQLAFVVLGSIIAVVVVLPAVSFMVPILIVVFFSLRAQYIAAQRRLKRLEAQTRTPVYADLSESLEGLTVIRALQTQDAFYPKFLHSVDRNARVTIHMFGCTRWFALRSDLLLTLFIGVSAVASVMISYNSSLNPISAGLALTYAQQMARMMQFAVRMSVEIEMIFVSVERMFVYCDAPVETMIAPDPTRPALPPPKGWPRSSHVVAKDLAMRYRDDGPLVIDHWNLHFRSGERIGIVGRTGAGKSSFINALFRLHPFTGELYLDGHPTSTLTLEELRKQLALIPQLPVLFRGTLRANLDPTNSYTDTELWHALERVELKAIVESLDGKLDSTVDYGGQNYSTGHRQLLCLARALLRNAKVLVCDEATANIDVRSDEVVQHALKTQVAPDTLVLTVAHRLATVVDYDRILVVDAGRVIEQGHPHELLSMGKGPRFAAMVEQLDVETAEQLRETARDAWEARRFQ</sequence>
<feature type="transmembrane region" description="Helical" evidence="11">
    <location>
        <begin position="124"/>
        <end position="144"/>
    </location>
</feature>
<dbReference type="InterPro" id="IPR044726">
    <property type="entry name" value="ABCC_6TM_D2"/>
</dbReference>
<dbReference type="GO" id="GO:0005524">
    <property type="term" value="F:ATP binding"/>
    <property type="evidence" value="ECO:0007669"/>
    <property type="project" value="UniProtKB-KW"/>
</dbReference>
<feature type="region of interest" description="Disordered" evidence="10">
    <location>
        <begin position="667"/>
        <end position="726"/>
    </location>
</feature>
<dbReference type="Gene3D" id="1.20.1560.10">
    <property type="entry name" value="ABC transporter type 1, transmembrane domain"/>
    <property type="match status" value="2"/>
</dbReference>
<dbReference type="EMBL" id="MCFL01000018">
    <property type="protein sequence ID" value="ORZ36252.1"/>
    <property type="molecule type" value="Genomic_DNA"/>
</dbReference>
<evidence type="ECO:0000256" key="9">
    <source>
        <dbReference type="ARBA" id="ARBA00023136"/>
    </source>
</evidence>
<evidence type="ECO:0000256" key="10">
    <source>
        <dbReference type="SAM" id="MobiDB-lite"/>
    </source>
</evidence>
<accession>A0A1Y2HSY8</accession>
<comment type="caution">
    <text evidence="14">The sequence shown here is derived from an EMBL/GenBank/DDBJ whole genome shotgun (WGS) entry which is preliminary data.</text>
</comment>
<dbReference type="GO" id="GO:0016020">
    <property type="term" value="C:membrane"/>
    <property type="evidence" value="ECO:0007669"/>
    <property type="project" value="UniProtKB-SubCell"/>
</dbReference>
<dbReference type="InterPro" id="IPR017871">
    <property type="entry name" value="ABC_transporter-like_CS"/>
</dbReference>
<dbReference type="SUPFAM" id="SSF90123">
    <property type="entry name" value="ABC transporter transmembrane region"/>
    <property type="match status" value="2"/>
</dbReference>
<dbReference type="PANTHER" id="PTHR24223:SF456">
    <property type="entry name" value="MULTIDRUG RESISTANCE-ASSOCIATED PROTEIN LETHAL(2)03659"/>
    <property type="match status" value="1"/>
</dbReference>
<evidence type="ECO:0000256" key="3">
    <source>
        <dbReference type="ARBA" id="ARBA00022448"/>
    </source>
</evidence>
<dbReference type="PROSITE" id="PS00211">
    <property type="entry name" value="ABC_TRANSPORTER_1"/>
    <property type="match status" value="1"/>
</dbReference>
<dbReference type="Gene3D" id="3.40.50.300">
    <property type="entry name" value="P-loop containing nucleotide triphosphate hydrolases"/>
    <property type="match status" value="2"/>
</dbReference>
<keyword evidence="4 11" id="KW-0812">Transmembrane</keyword>
<dbReference type="InterPro" id="IPR011527">
    <property type="entry name" value="ABC1_TM_dom"/>
</dbReference>
<evidence type="ECO:0000256" key="2">
    <source>
        <dbReference type="ARBA" id="ARBA00009726"/>
    </source>
</evidence>
<dbReference type="InterPro" id="IPR036640">
    <property type="entry name" value="ABC1_TM_sf"/>
</dbReference>
<evidence type="ECO:0000259" key="12">
    <source>
        <dbReference type="PROSITE" id="PS50893"/>
    </source>
</evidence>
<keyword evidence="14" id="KW-0378">Hydrolase</keyword>
<dbReference type="OrthoDB" id="6500128at2759"/>
<feature type="transmembrane region" description="Helical" evidence="11">
    <location>
        <begin position="976"/>
        <end position="994"/>
    </location>
</feature>
<keyword evidence="6" id="KW-0547">Nucleotide-binding</keyword>
<feature type="domain" description="ABC transmembrane type-1" evidence="13">
    <location>
        <begin position="750"/>
        <end position="1029"/>
    </location>
</feature>
<dbReference type="Pfam" id="PF00005">
    <property type="entry name" value="ABC_tran"/>
    <property type="match status" value="2"/>
</dbReference>
<feature type="transmembrane region" description="Helical" evidence="11">
    <location>
        <begin position="746"/>
        <end position="769"/>
    </location>
</feature>
<comment type="subcellular location">
    <subcellularLocation>
        <location evidence="1">Membrane</location>
        <topology evidence="1">Multi-pass membrane protein</topology>
    </subcellularLocation>
</comment>
<dbReference type="CDD" id="cd18579">
    <property type="entry name" value="ABC_6TM_ABCC_D1"/>
    <property type="match status" value="1"/>
</dbReference>
<dbReference type="InterPro" id="IPR044746">
    <property type="entry name" value="ABCC_6TM_D1"/>
</dbReference>
<dbReference type="PROSITE" id="PS50893">
    <property type="entry name" value="ABC_TRANSPORTER_2"/>
    <property type="match status" value="2"/>
</dbReference>
<reference evidence="14 15" key="1">
    <citation type="submission" date="2016-07" db="EMBL/GenBank/DDBJ databases">
        <title>Pervasive Adenine N6-methylation of Active Genes in Fungi.</title>
        <authorList>
            <consortium name="DOE Joint Genome Institute"/>
            <person name="Mondo S.J."/>
            <person name="Dannebaum R.O."/>
            <person name="Kuo R.C."/>
            <person name="Labutti K."/>
            <person name="Haridas S."/>
            <person name="Kuo A."/>
            <person name="Salamov A."/>
            <person name="Ahrendt S.R."/>
            <person name="Lipzen A."/>
            <person name="Sullivan W."/>
            <person name="Andreopoulos W.B."/>
            <person name="Clum A."/>
            <person name="Lindquist E."/>
            <person name="Daum C."/>
            <person name="Ramamoorthy G.K."/>
            <person name="Gryganskyi A."/>
            <person name="Culley D."/>
            <person name="Magnuson J.K."/>
            <person name="James T.Y."/>
            <person name="O'Malley M.A."/>
            <person name="Stajich J.E."/>
            <person name="Spatafora J.W."/>
            <person name="Visel A."/>
            <person name="Grigoriev I.V."/>
        </authorList>
    </citation>
    <scope>NUCLEOTIDE SEQUENCE [LARGE SCALE GENOMIC DNA]</scope>
    <source>
        <strain evidence="14 15">PL171</strain>
    </source>
</reference>
<comment type="similarity">
    <text evidence="2">Belongs to the ABC transporter superfamily. ABCC family. Conjugate transporter (TC 3.A.1.208) subfamily.</text>
</comment>
<dbReference type="FunFam" id="3.40.50.300:FF:000163">
    <property type="entry name" value="Multidrug resistance-associated protein member 4"/>
    <property type="match status" value="1"/>
</dbReference>
<feature type="transmembrane region" description="Helical" evidence="11">
    <location>
        <begin position="789"/>
        <end position="813"/>
    </location>
</feature>
<name>A0A1Y2HSY8_9FUNG</name>
<evidence type="ECO:0000256" key="8">
    <source>
        <dbReference type="ARBA" id="ARBA00022989"/>
    </source>
</evidence>
<dbReference type="STRING" id="765915.A0A1Y2HSY8"/>
<dbReference type="InterPro" id="IPR003593">
    <property type="entry name" value="AAA+_ATPase"/>
</dbReference>
<feature type="transmembrane region" description="Helical" evidence="11">
    <location>
        <begin position="87"/>
        <end position="103"/>
    </location>
</feature>
<dbReference type="GO" id="GO:0140359">
    <property type="term" value="F:ABC-type transporter activity"/>
    <property type="evidence" value="ECO:0007669"/>
    <property type="project" value="InterPro"/>
</dbReference>
<dbReference type="Pfam" id="PF00664">
    <property type="entry name" value="ABC_membrane"/>
    <property type="match status" value="2"/>
</dbReference>
<evidence type="ECO:0000256" key="5">
    <source>
        <dbReference type="ARBA" id="ARBA00022737"/>
    </source>
</evidence>
<dbReference type="SMART" id="SM00382">
    <property type="entry name" value="AAA"/>
    <property type="match status" value="2"/>
</dbReference>
<proteinExistence type="inferred from homology"/>
<keyword evidence="5" id="KW-0677">Repeat</keyword>
<feature type="domain" description="ABC transporter" evidence="12">
    <location>
        <begin position="403"/>
        <end position="653"/>
    </location>
</feature>
<feature type="transmembrane region" description="Helical" evidence="11">
    <location>
        <begin position="308"/>
        <end position="326"/>
    </location>
</feature>
<organism evidence="14 15">
    <name type="scientific">Catenaria anguillulae PL171</name>
    <dbReference type="NCBI Taxonomy" id="765915"/>
    <lineage>
        <taxon>Eukaryota</taxon>
        <taxon>Fungi</taxon>
        <taxon>Fungi incertae sedis</taxon>
        <taxon>Blastocladiomycota</taxon>
        <taxon>Blastocladiomycetes</taxon>
        <taxon>Blastocladiales</taxon>
        <taxon>Catenariaceae</taxon>
        <taxon>Catenaria</taxon>
    </lineage>
</organism>
<evidence type="ECO:0000256" key="7">
    <source>
        <dbReference type="ARBA" id="ARBA00022840"/>
    </source>
</evidence>
<dbReference type="InterPro" id="IPR050173">
    <property type="entry name" value="ABC_transporter_C-like"/>
</dbReference>
<dbReference type="FunFam" id="1.20.1560.10:FF:000013">
    <property type="entry name" value="ABC transporter C family member 2"/>
    <property type="match status" value="1"/>
</dbReference>
<feature type="transmembrane region" description="Helical" evidence="11">
    <location>
        <begin position="223"/>
        <end position="243"/>
    </location>
</feature>
<feature type="compositionally biased region" description="Polar residues" evidence="10">
    <location>
        <begin position="667"/>
        <end position="677"/>
    </location>
</feature>
<keyword evidence="7" id="KW-0067">ATP-binding</keyword>
<protein>
    <submittedName>
        <fullName evidence="14">p-loop containing nucleoside triphosphate hydrolase protein</fullName>
    </submittedName>
</protein>
<keyword evidence="8 11" id="KW-1133">Transmembrane helix</keyword>